<name>A0A098C3W5_9BACT</name>
<evidence type="ECO:0000313" key="3">
    <source>
        <dbReference type="EMBL" id="CEA17108.1"/>
    </source>
</evidence>
<gene>
    <name evidence="3" type="ORF">ING2E5B_2383</name>
</gene>
<dbReference type="Gene3D" id="3.90.1200.10">
    <property type="match status" value="1"/>
</dbReference>
<dbReference type="Pfam" id="PF01636">
    <property type="entry name" value="APH"/>
    <property type="match status" value="1"/>
</dbReference>
<dbReference type="PATRIC" id="fig|1562970.3.peg.2357"/>
<sequence length="471" mass="54684">MKQLIGLFSDFTGKKNPSIEVLPTSGSNRKYYRLQSNNISLIGVHGESVDENRAFICLARHFLGRGLNVPEVLAVSDDEMFYIQQDLGDTILFDTIKGGRLTGVFSHQEKELLHKTIYSLADFQIKGAQELDFSICYPLSEFNLRSVMWDLNYFKYSFLKTTGMDFREDLLENDFEKLASTLLEDKSDTFMYRDFQSRNVMLVDSSPYFIDFQGGRKGPIHYDVASFLWQAKANFSSDLREELIKTYITSLGKYKQVDESEFKYRLRQFVLFRTLQVLGAYGFRGYFEKKPHFIQSVPFALNNLRELLREGFSEYPYLDTLLREMVDLQQFADTRKRELEVKVYSFAYKKGIPNDVSGNGGGYVFDCRAINNPGKFERYSNVTGLDESVIKFLEDDGEIVDFLENIYPLVDMHVKRYMERNFTNLMISFGCTGGQHRSVYAAQHVAEHIHKKFGVKVSLVHREQNIEHEFK</sequence>
<feature type="domain" description="RapZ C-terminal" evidence="2">
    <location>
        <begin position="340"/>
        <end position="464"/>
    </location>
</feature>
<dbReference type="InterPro" id="IPR005337">
    <property type="entry name" value="RapZ-like"/>
</dbReference>
<dbReference type="SUPFAM" id="SSF56112">
    <property type="entry name" value="Protein kinase-like (PK-like)"/>
    <property type="match status" value="1"/>
</dbReference>
<evidence type="ECO:0000259" key="1">
    <source>
        <dbReference type="Pfam" id="PF01636"/>
    </source>
</evidence>
<dbReference type="EMBL" id="LN515532">
    <property type="protein sequence ID" value="CEA17108.1"/>
    <property type="molecule type" value="Genomic_DNA"/>
</dbReference>
<dbReference type="Gene3D" id="3.30.200.20">
    <property type="entry name" value="Phosphorylase Kinase, domain 1"/>
    <property type="match status" value="1"/>
</dbReference>
<dbReference type="Proteomes" id="UP000032417">
    <property type="component" value="Chromosome 1"/>
</dbReference>
<protein>
    <submittedName>
        <fullName evidence="3">Uncharacterized protein</fullName>
    </submittedName>
</protein>
<feature type="domain" description="Aminoglycoside phosphotransferase" evidence="1">
    <location>
        <begin position="24"/>
        <end position="248"/>
    </location>
</feature>
<proteinExistence type="predicted"/>
<accession>A0A098C3W5</accession>
<evidence type="ECO:0000313" key="4">
    <source>
        <dbReference type="Proteomes" id="UP000032417"/>
    </source>
</evidence>
<dbReference type="PANTHER" id="PTHR30448">
    <property type="entry name" value="RNASE ADAPTER PROTEIN RAPZ"/>
    <property type="match status" value="1"/>
</dbReference>
<dbReference type="Pfam" id="PF22740">
    <property type="entry name" value="PapZ_C"/>
    <property type="match status" value="1"/>
</dbReference>
<dbReference type="PANTHER" id="PTHR30448:SF0">
    <property type="entry name" value="RNASE ADAPTER PROTEIN RAPZ"/>
    <property type="match status" value="1"/>
</dbReference>
<keyword evidence="4" id="KW-1185">Reference proteome</keyword>
<dbReference type="InterPro" id="IPR011009">
    <property type="entry name" value="Kinase-like_dom_sf"/>
</dbReference>
<dbReference type="InterPro" id="IPR002575">
    <property type="entry name" value="Aminoglycoside_PTrfase"/>
</dbReference>
<dbReference type="AlphaFoldDB" id="A0A098C3W5"/>
<reference evidence="3 4" key="1">
    <citation type="submission" date="2014-08" db="EMBL/GenBank/DDBJ databases">
        <authorList>
            <person name="Wibberg D."/>
        </authorList>
    </citation>
    <scope>NUCLEOTIDE SEQUENCE [LARGE SCALE GENOMIC DNA]</scope>
    <source>
        <strain evidence="4">ING2-E5B</strain>
    </source>
</reference>
<dbReference type="HOGENOM" id="CLU_021467_0_0_10"/>
<organism evidence="3 4">
    <name type="scientific">Fermentimonas caenicola</name>
    <dbReference type="NCBI Taxonomy" id="1562970"/>
    <lineage>
        <taxon>Bacteria</taxon>
        <taxon>Pseudomonadati</taxon>
        <taxon>Bacteroidota</taxon>
        <taxon>Bacteroidia</taxon>
        <taxon>Bacteroidales</taxon>
        <taxon>Dysgonomonadaceae</taxon>
        <taxon>Fermentimonas</taxon>
    </lineage>
</organism>
<evidence type="ECO:0000259" key="2">
    <source>
        <dbReference type="Pfam" id="PF22740"/>
    </source>
</evidence>
<dbReference type="STRING" id="1562970.ING2E5B_2383"/>
<dbReference type="KEGG" id="pbt:ING2E5B_2383"/>
<dbReference type="OrthoDB" id="9784461at2"/>
<dbReference type="InterPro" id="IPR053931">
    <property type="entry name" value="RapZ_C"/>
</dbReference>
<dbReference type="GO" id="GO:0005524">
    <property type="term" value="F:ATP binding"/>
    <property type="evidence" value="ECO:0007669"/>
    <property type="project" value="InterPro"/>
</dbReference>